<dbReference type="AlphaFoldDB" id="A0AAV4IA52"/>
<dbReference type="EMBL" id="BMAT01013190">
    <property type="protein sequence ID" value="GFS07323.1"/>
    <property type="molecule type" value="Genomic_DNA"/>
</dbReference>
<keyword evidence="4" id="KW-1185">Reference proteome</keyword>
<evidence type="ECO:0000313" key="4">
    <source>
        <dbReference type="Proteomes" id="UP000762676"/>
    </source>
</evidence>
<evidence type="ECO:0000313" key="3">
    <source>
        <dbReference type="EMBL" id="GFS07323.1"/>
    </source>
</evidence>
<reference evidence="3 4" key="1">
    <citation type="journal article" date="2021" name="Elife">
        <title>Chloroplast acquisition without the gene transfer in kleptoplastic sea slugs, Plakobranchus ocellatus.</title>
        <authorList>
            <person name="Maeda T."/>
            <person name="Takahashi S."/>
            <person name="Yoshida T."/>
            <person name="Shimamura S."/>
            <person name="Takaki Y."/>
            <person name="Nagai Y."/>
            <person name="Toyoda A."/>
            <person name="Suzuki Y."/>
            <person name="Arimoto A."/>
            <person name="Ishii H."/>
            <person name="Satoh N."/>
            <person name="Nishiyama T."/>
            <person name="Hasebe M."/>
            <person name="Maruyama T."/>
            <person name="Minagawa J."/>
            <person name="Obokata J."/>
            <person name="Shigenobu S."/>
        </authorList>
    </citation>
    <scope>NUCLEOTIDE SEQUENCE [LARGE SCALE GENOMIC DNA]</scope>
</reference>
<keyword evidence="1" id="KW-1133">Transmembrane helix</keyword>
<name>A0AAV4IA52_9GAST</name>
<keyword evidence="1" id="KW-0472">Membrane</keyword>
<dbReference type="Gene3D" id="3.10.100.10">
    <property type="entry name" value="Mannose-Binding Protein A, subunit A"/>
    <property type="match status" value="1"/>
</dbReference>
<dbReference type="Proteomes" id="UP000762676">
    <property type="component" value="Unassembled WGS sequence"/>
</dbReference>
<feature type="transmembrane region" description="Helical" evidence="1">
    <location>
        <begin position="173"/>
        <end position="201"/>
    </location>
</feature>
<proteinExistence type="predicted"/>
<dbReference type="InterPro" id="IPR016186">
    <property type="entry name" value="C-type_lectin-like/link_sf"/>
</dbReference>
<sequence>MRDVAESNCANFRSHISRSYNGIFNSPFMEFMEVKAKDHIGLTRDEFYWIALHKNIGTRDFYWKTQSRGDMKEVNFPSHQHQHLVKENIEMCAAMNRTSGRMFTPLDCKLKLSYICKKSPDGQYYQRERHGTYAVVVTVVIVVRIVVDVAAVAIAVIAGPAGVGQVEVAAAKTLVVVVAAGVPGEVKVVVVMVVVVVVVLIKVV</sequence>
<feature type="domain" description="C-type lectin" evidence="2">
    <location>
        <begin position="5"/>
        <end position="118"/>
    </location>
</feature>
<comment type="caution">
    <text evidence="3">The sequence shown here is derived from an EMBL/GenBank/DDBJ whole genome shotgun (WGS) entry which is preliminary data.</text>
</comment>
<dbReference type="InterPro" id="IPR001304">
    <property type="entry name" value="C-type_lectin-like"/>
</dbReference>
<dbReference type="InterPro" id="IPR016187">
    <property type="entry name" value="CTDL_fold"/>
</dbReference>
<gene>
    <name evidence="3" type="ORF">ElyMa_006567500</name>
</gene>
<accession>A0AAV4IA52</accession>
<keyword evidence="1" id="KW-0812">Transmembrane</keyword>
<organism evidence="3 4">
    <name type="scientific">Elysia marginata</name>
    <dbReference type="NCBI Taxonomy" id="1093978"/>
    <lineage>
        <taxon>Eukaryota</taxon>
        <taxon>Metazoa</taxon>
        <taxon>Spiralia</taxon>
        <taxon>Lophotrochozoa</taxon>
        <taxon>Mollusca</taxon>
        <taxon>Gastropoda</taxon>
        <taxon>Heterobranchia</taxon>
        <taxon>Euthyneura</taxon>
        <taxon>Panpulmonata</taxon>
        <taxon>Sacoglossa</taxon>
        <taxon>Placobranchoidea</taxon>
        <taxon>Plakobranchidae</taxon>
        <taxon>Elysia</taxon>
    </lineage>
</organism>
<evidence type="ECO:0000256" key="1">
    <source>
        <dbReference type="SAM" id="Phobius"/>
    </source>
</evidence>
<feature type="transmembrane region" description="Helical" evidence="1">
    <location>
        <begin position="133"/>
        <end position="161"/>
    </location>
</feature>
<protein>
    <recommendedName>
        <fullName evidence="2">C-type lectin domain-containing protein</fullName>
    </recommendedName>
</protein>
<evidence type="ECO:0000259" key="2">
    <source>
        <dbReference type="Pfam" id="PF00059"/>
    </source>
</evidence>
<dbReference type="Pfam" id="PF00059">
    <property type="entry name" value="Lectin_C"/>
    <property type="match status" value="1"/>
</dbReference>
<dbReference type="CDD" id="cd00037">
    <property type="entry name" value="CLECT"/>
    <property type="match status" value="1"/>
</dbReference>
<dbReference type="SUPFAM" id="SSF56436">
    <property type="entry name" value="C-type lectin-like"/>
    <property type="match status" value="1"/>
</dbReference>